<feature type="region of interest" description="Disordered" evidence="1">
    <location>
        <begin position="1"/>
        <end position="21"/>
    </location>
</feature>
<accession>F0XRM1</accession>
<feature type="region of interest" description="Disordered" evidence="1">
    <location>
        <begin position="107"/>
        <end position="205"/>
    </location>
</feature>
<name>F0XRM1_GROCL</name>
<feature type="compositionally biased region" description="Polar residues" evidence="1">
    <location>
        <begin position="192"/>
        <end position="204"/>
    </location>
</feature>
<evidence type="ECO:0000259" key="2">
    <source>
        <dbReference type="PROSITE" id="PS51518"/>
    </source>
</evidence>
<dbReference type="HOGENOM" id="CLU_023535_1_0_1"/>
<dbReference type="eggNOG" id="KOG3038">
    <property type="taxonomic scope" value="Eukaryota"/>
</dbReference>
<dbReference type="PANTHER" id="PTHR21539">
    <property type="entry name" value="SAGA-ASSOCIATED FACTOR 29"/>
    <property type="match status" value="1"/>
</dbReference>
<dbReference type="PANTHER" id="PTHR21539:SF0">
    <property type="entry name" value="SAGA-ASSOCIATED FACTOR 29"/>
    <property type="match status" value="1"/>
</dbReference>
<dbReference type="EMBL" id="GL629974">
    <property type="protein sequence ID" value="EFW99665.1"/>
    <property type="molecule type" value="Genomic_DNA"/>
</dbReference>
<feature type="domain" description="SGF29 C-terminal" evidence="2">
    <location>
        <begin position="206"/>
        <end position="343"/>
    </location>
</feature>
<evidence type="ECO:0000313" key="4">
    <source>
        <dbReference type="Proteomes" id="UP000007796"/>
    </source>
</evidence>
<feature type="compositionally biased region" description="Low complexity" evidence="1">
    <location>
        <begin position="1"/>
        <end position="13"/>
    </location>
</feature>
<evidence type="ECO:0000313" key="3">
    <source>
        <dbReference type="EMBL" id="EFW99665.1"/>
    </source>
</evidence>
<dbReference type="GeneID" id="25978802"/>
<dbReference type="STRING" id="655863.F0XRM1"/>
<dbReference type="PROSITE" id="PS51518">
    <property type="entry name" value="SGF29_C"/>
    <property type="match status" value="1"/>
</dbReference>
<dbReference type="AlphaFoldDB" id="F0XRM1"/>
<dbReference type="RefSeq" id="XP_014169148.1">
    <property type="nucleotide sequence ID" value="XM_014313673.1"/>
</dbReference>
<dbReference type="InParanoid" id="F0XRM1"/>
<feature type="compositionally biased region" description="Basic and acidic residues" evidence="1">
    <location>
        <begin position="178"/>
        <end position="189"/>
    </location>
</feature>
<protein>
    <submittedName>
        <fullName evidence="3">Saga complex component</fullName>
    </submittedName>
</protein>
<proteinExistence type="predicted"/>
<reference evidence="3 4" key="1">
    <citation type="journal article" date="2011" name="Proc. Natl. Acad. Sci. U.S.A.">
        <title>Genome and transcriptome analyses of the mountain pine beetle-fungal symbiont Grosmannia clavigera, a lodgepole pine pathogen.</title>
        <authorList>
            <person name="DiGuistini S."/>
            <person name="Wang Y."/>
            <person name="Liao N.Y."/>
            <person name="Taylor G."/>
            <person name="Tanguay P."/>
            <person name="Feau N."/>
            <person name="Henrissat B."/>
            <person name="Chan S.K."/>
            <person name="Hesse-Orce U."/>
            <person name="Alamouti S.M."/>
            <person name="Tsui C.K.M."/>
            <person name="Docking R.T."/>
            <person name="Levasseur A."/>
            <person name="Haridas S."/>
            <person name="Robertson G."/>
            <person name="Birol I."/>
            <person name="Holt R.A."/>
            <person name="Marra M.A."/>
            <person name="Hamelin R.C."/>
            <person name="Hirst M."/>
            <person name="Jones S.J.M."/>
            <person name="Bohlmann J."/>
            <person name="Breuil C."/>
        </authorList>
    </citation>
    <scope>NUCLEOTIDE SEQUENCE [LARGE SCALE GENOMIC DNA]</scope>
    <source>
        <strain evidence="4">kw1407 / UAMH 11150</strain>
    </source>
</reference>
<dbReference type="Proteomes" id="UP000007796">
    <property type="component" value="Unassembled WGS sequence"/>
</dbReference>
<dbReference type="CDD" id="cd20393">
    <property type="entry name" value="Tudor_SGF29_rpt1"/>
    <property type="match status" value="1"/>
</dbReference>
<dbReference type="OrthoDB" id="10265994at2759"/>
<feature type="compositionally biased region" description="Gly residues" evidence="1">
    <location>
        <begin position="150"/>
        <end position="166"/>
    </location>
</feature>
<keyword evidence="4" id="KW-1185">Reference proteome</keyword>
<dbReference type="Gene3D" id="2.30.30.140">
    <property type="match status" value="2"/>
</dbReference>
<dbReference type="InterPro" id="IPR047288">
    <property type="entry name" value="Tudor_SGF29_rpt1"/>
</dbReference>
<dbReference type="GO" id="GO:0000124">
    <property type="term" value="C:SAGA complex"/>
    <property type="evidence" value="ECO:0007669"/>
    <property type="project" value="InterPro"/>
</dbReference>
<evidence type="ECO:0000256" key="1">
    <source>
        <dbReference type="SAM" id="MobiDB-lite"/>
    </source>
</evidence>
<dbReference type="InterPro" id="IPR010750">
    <property type="entry name" value="SGF29_tudor-like_dom"/>
</dbReference>
<sequence>MASQRNRNARGPNRNGGQGEEFQLWQSIKEELRTFVELQNADNDNVQKIITQDTFMAQNTKIINSEAEERKQEEFFRRGVRSSEAVSECIKTLIGNLELIRAIQKGKEEEAEQKPVLPTPSRSKRDPYDFDGLGDEPDQDQNSNHAQKFGSGGSGNGAIIGGGGSDRPGNRDSLPPRGGDRDTPVKADSVEPQGSGSSVASAVQRSKVMFVKGQDVVFKPSKAANPNETTEWFLGKVQQVLGEGKSRRYKVKDEDPDVAPELRQEYRTSASNMIPLPPPGQELLELERGKTVLALYPDSTTFYKAEVMNTDKETGKVNLRFEGEENSGTLQEVERRFVVEYRN</sequence>
<dbReference type="Pfam" id="PF07039">
    <property type="entry name" value="SGF29_Tudor"/>
    <property type="match status" value="1"/>
</dbReference>
<gene>
    <name evidence="3" type="ORF">CMQ_5476</name>
</gene>
<dbReference type="InterPro" id="IPR037802">
    <property type="entry name" value="SGF29"/>
</dbReference>
<organism evidence="4">
    <name type="scientific">Grosmannia clavigera (strain kw1407 / UAMH 11150)</name>
    <name type="common">Blue stain fungus</name>
    <name type="synonym">Graphiocladiella clavigera</name>
    <dbReference type="NCBI Taxonomy" id="655863"/>
    <lineage>
        <taxon>Eukaryota</taxon>
        <taxon>Fungi</taxon>
        <taxon>Dikarya</taxon>
        <taxon>Ascomycota</taxon>
        <taxon>Pezizomycotina</taxon>
        <taxon>Sordariomycetes</taxon>
        <taxon>Sordariomycetidae</taxon>
        <taxon>Ophiostomatales</taxon>
        <taxon>Ophiostomataceae</taxon>
        <taxon>Leptographium</taxon>
    </lineage>
</organism>